<keyword evidence="1" id="KW-1185">Reference proteome</keyword>
<gene>
    <name evidence="2" type="primary">LOC115003978</name>
</gene>
<accession>A0A6J2P8U0</accession>
<reference evidence="2" key="1">
    <citation type="submission" date="2025-08" db="UniProtKB">
        <authorList>
            <consortium name="RefSeq"/>
        </authorList>
    </citation>
    <scope>IDENTIFICATION</scope>
</reference>
<dbReference type="KEGG" id="cgob:115003978"/>
<name>A0A6J2P8U0_COTGO</name>
<organism evidence="1 2">
    <name type="scientific">Cottoperca gobio</name>
    <name type="common">Frogmouth</name>
    <name type="synonym">Aphritis gobio</name>
    <dbReference type="NCBI Taxonomy" id="56716"/>
    <lineage>
        <taxon>Eukaryota</taxon>
        <taxon>Metazoa</taxon>
        <taxon>Chordata</taxon>
        <taxon>Craniata</taxon>
        <taxon>Vertebrata</taxon>
        <taxon>Euteleostomi</taxon>
        <taxon>Actinopterygii</taxon>
        <taxon>Neopterygii</taxon>
        <taxon>Teleostei</taxon>
        <taxon>Neoteleostei</taxon>
        <taxon>Acanthomorphata</taxon>
        <taxon>Eupercaria</taxon>
        <taxon>Perciformes</taxon>
        <taxon>Notothenioidei</taxon>
        <taxon>Bovichtidae</taxon>
        <taxon>Cottoperca</taxon>
    </lineage>
</organism>
<evidence type="ECO:0000313" key="2">
    <source>
        <dbReference type="RefSeq" id="XP_029281779.1"/>
    </source>
</evidence>
<protein>
    <submittedName>
        <fullName evidence="2">Centromere-associated protein E-like</fullName>
    </submittedName>
</protein>
<dbReference type="Proteomes" id="UP000504630">
    <property type="component" value="Chromosome 24"/>
</dbReference>
<dbReference type="InParanoid" id="A0A6J2P8U0"/>
<evidence type="ECO:0000313" key="1">
    <source>
        <dbReference type="Proteomes" id="UP000504630"/>
    </source>
</evidence>
<dbReference type="GeneID" id="115003978"/>
<proteinExistence type="predicted"/>
<dbReference type="RefSeq" id="XP_029281779.1">
    <property type="nucleotide sequence ID" value="XM_029425919.1"/>
</dbReference>
<sequence>MKQSGKDLVQEVVSLRRSLDDAEGLSRDAKKDWAVLRSQNMAVEEMNVTLSANHEKMEAEVKSLHFQLDTEKSRNRKMQSDLQKELSVAFDENTKLTTLLDGKVPKNLMHSMELERTVAHLNRELTVSHEAEGSLKAQLEELASFQTLPEKLDSLMTQYCFPGGERAVATEALIRPVYISAPGVTAG</sequence>
<dbReference type="AlphaFoldDB" id="A0A6J2P8U0"/>
<dbReference type="OrthoDB" id="21525at2759"/>